<comment type="caution">
    <text evidence="1">The sequence shown here is derived from an EMBL/GenBank/DDBJ whole genome shotgun (WGS) entry which is preliminary data.</text>
</comment>
<reference evidence="1" key="1">
    <citation type="submission" date="2022-04" db="EMBL/GenBank/DDBJ databases">
        <title>Genome of the entomopathogenic fungus Entomophthora muscae.</title>
        <authorList>
            <person name="Elya C."/>
            <person name="Lovett B.R."/>
            <person name="Lee E."/>
            <person name="Macias A.M."/>
            <person name="Hajek A.E."/>
            <person name="De Bivort B.L."/>
            <person name="Kasson M.T."/>
            <person name="De Fine Licht H.H."/>
            <person name="Stajich J.E."/>
        </authorList>
    </citation>
    <scope>NUCLEOTIDE SEQUENCE</scope>
    <source>
        <strain evidence="1">Berkeley</strain>
    </source>
</reference>
<proteinExistence type="predicted"/>
<protein>
    <submittedName>
        <fullName evidence="1">Uncharacterized protein</fullName>
    </submittedName>
</protein>
<dbReference type="Proteomes" id="UP001165960">
    <property type="component" value="Unassembled WGS sequence"/>
</dbReference>
<dbReference type="EMBL" id="QTSX02007297">
    <property type="protein sequence ID" value="KAJ9048939.1"/>
    <property type="molecule type" value="Genomic_DNA"/>
</dbReference>
<evidence type="ECO:0000313" key="2">
    <source>
        <dbReference type="Proteomes" id="UP001165960"/>
    </source>
</evidence>
<evidence type="ECO:0000313" key="1">
    <source>
        <dbReference type="EMBL" id="KAJ9048939.1"/>
    </source>
</evidence>
<gene>
    <name evidence="1" type="ORF">DSO57_1029637</name>
</gene>
<sequence length="128" mass="14876">MAQRELMGPRLQNMGPGKDVFFARTMGNALTHLKELYYHCALNRVHTARRSWILEAKPINVNIMIHQWKLDIAHHLERINKFGGLIPGKFLTQCSTIATSQYIKYEVNCKQLQPVWRTESHQDFNLGT</sequence>
<accession>A0ACC2RFU8</accession>
<name>A0ACC2RFU8_9FUNG</name>
<keyword evidence="2" id="KW-1185">Reference proteome</keyword>
<organism evidence="1 2">
    <name type="scientific">Entomophthora muscae</name>
    <dbReference type="NCBI Taxonomy" id="34485"/>
    <lineage>
        <taxon>Eukaryota</taxon>
        <taxon>Fungi</taxon>
        <taxon>Fungi incertae sedis</taxon>
        <taxon>Zoopagomycota</taxon>
        <taxon>Entomophthoromycotina</taxon>
        <taxon>Entomophthoromycetes</taxon>
        <taxon>Entomophthorales</taxon>
        <taxon>Entomophthoraceae</taxon>
        <taxon>Entomophthora</taxon>
    </lineage>
</organism>